<accession>A0A7X3BP41</accession>
<dbReference type="Pfam" id="PF15428">
    <property type="entry name" value="Imm26"/>
    <property type="match status" value="1"/>
</dbReference>
<comment type="caution">
    <text evidence="1">The sequence shown here is derived from an EMBL/GenBank/DDBJ whole genome shotgun (WGS) entry which is preliminary data.</text>
</comment>
<dbReference type="EMBL" id="WMZJ01000002">
    <property type="protein sequence ID" value="MTS54061.1"/>
    <property type="molecule type" value="Genomic_DNA"/>
</dbReference>
<sequence length="175" mass="20501">MEKKLPQIKIREWNEKPRTKMRFIRIGDIFCYQFSEEMFVFGQILGKVNVGHVIQFFDFFQASPTITVEELSRAQFMGKPIIVDSYTLFDRSPVWSWQIISHQADFDPSPFKDLAFKWGDPNGLHFGKVWLDGRTEPKIFSREEVEELDWEACVGSIVYNRILEEELASRGNKGV</sequence>
<name>A0A7X3BP41_STRPA</name>
<protein>
    <submittedName>
        <fullName evidence="1">Phosphotriesterase</fullName>
    </submittedName>
</protein>
<evidence type="ECO:0000313" key="1">
    <source>
        <dbReference type="EMBL" id="MTS54061.1"/>
    </source>
</evidence>
<evidence type="ECO:0000313" key="2">
    <source>
        <dbReference type="Proteomes" id="UP000441330"/>
    </source>
</evidence>
<dbReference type="InterPro" id="IPR029278">
    <property type="entry name" value="Imm26"/>
</dbReference>
<organism evidence="1 2">
    <name type="scientific">Streptococcus parasanguinis</name>
    <dbReference type="NCBI Taxonomy" id="1318"/>
    <lineage>
        <taxon>Bacteria</taxon>
        <taxon>Bacillati</taxon>
        <taxon>Bacillota</taxon>
        <taxon>Bacilli</taxon>
        <taxon>Lactobacillales</taxon>
        <taxon>Streptococcaceae</taxon>
        <taxon>Streptococcus</taxon>
    </lineage>
</organism>
<dbReference type="AlphaFoldDB" id="A0A7X3BP41"/>
<gene>
    <name evidence="1" type="ORF">GMC94_04005</name>
</gene>
<dbReference type="Proteomes" id="UP000441330">
    <property type="component" value="Unassembled WGS sequence"/>
</dbReference>
<proteinExistence type="predicted"/>
<reference evidence="1 2" key="1">
    <citation type="journal article" date="2019" name="Nat. Med.">
        <title>A library of human gut bacterial isolates paired with longitudinal multiomics data enables mechanistic microbiome research.</title>
        <authorList>
            <person name="Poyet M."/>
            <person name="Groussin M."/>
            <person name="Gibbons S.M."/>
            <person name="Avila-Pacheco J."/>
            <person name="Jiang X."/>
            <person name="Kearney S.M."/>
            <person name="Perrotta A.R."/>
            <person name="Berdy B."/>
            <person name="Zhao S."/>
            <person name="Lieberman T.D."/>
            <person name="Swanson P.K."/>
            <person name="Smith M."/>
            <person name="Roesemann S."/>
            <person name="Alexander J.E."/>
            <person name="Rich S.A."/>
            <person name="Livny J."/>
            <person name="Vlamakis H."/>
            <person name="Clish C."/>
            <person name="Bullock K."/>
            <person name="Deik A."/>
            <person name="Scott J."/>
            <person name="Pierce K.A."/>
            <person name="Xavier R.J."/>
            <person name="Alm E.J."/>
        </authorList>
    </citation>
    <scope>NUCLEOTIDE SEQUENCE [LARGE SCALE GENOMIC DNA]</scope>
    <source>
        <strain evidence="1 2">BIOML-A1</strain>
    </source>
</reference>